<evidence type="ECO:0000313" key="2">
    <source>
        <dbReference type="EMBL" id="ONK58575.1"/>
    </source>
</evidence>
<dbReference type="Gramene" id="ONK58575">
    <property type="protein sequence ID" value="ONK58575"/>
    <property type="gene ID" value="A4U43_C09F14480"/>
</dbReference>
<proteinExistence type="predicted"/>
<dbReference type="Proteomes" id="UP000243459">
    <property type="component" value="Chromosome 9"/>
</dbReference>
<dbReference type="EMBL" id="CM007389">
    <property type="protein sequence ID" value="ONK58575.1"/>
    <property type="molecule type" value="Genomic_DNA"/>
</dbReference>
<evidence type="ECO:0000313" key="3">
    <source>
        <dbReference type="Proteomes" id="UP000243459"/>
    </source>
</evidence>
<feature type="compositionally biased region" description="Pro residues" evidence="1">
    <location>
        <begin position="104"/>
        <end position="118"/>
    </location>
</feature>
<name>A0A5P1EAM6_ASPOF</name>
<protein>
    <submittedName>
        <fullName evidence="2">Uncharacterized protein</fullName>
    </submittedName>
</protein>
<organism evidence="2 3">
    <name type="scientific">Asparagus officinalis</name>
    <name type="common">Garden asparagus</name>
    <dbReference type="NCBI Taxonomy" id="4686"/>
    <lineage>
        <taxon>Eukaryota</taxon>
        <taxon>Viridiplantae</taxon>
        <taxon>Streptophyta</taxon>
        <taxon>Embryophyta</taxon>
        <taxon>Tracheophyta</taxon>
        <taxon>Spermatophyta</taxon>
        <taxon>Magnoliopsida</taxon>
        <taxon>Liliopsida</taxon>
        <taxon>Asparagales</taxon>
        <taxon>Asparagaceae</taxon>
        <taxon>Asparagoideae</taxon>
        <taxon>Asparagus</taxon>
    </lineage>
</organism>
<dbReference type="AlphaFoldDB" id="A0A5P1EAM6"/>
<sequence length="146" mass="16731">MVEYLFMIIPRGRTLNSGLLKKEFILLNLFRKFDLYPSSSYFVITTRDLFLLYWITTGQRFDVADIIFRILVGRPPLTSDTVKKSIVTWDKGPAASTPLHAPTPAQPNPPTPPLPPSVAPTEWTTQMLSDHFYALDMGFHQFHTQY</sequence>
<gene>
    <name evidence="2" type="ORF">A4U43_C09F14480</name>
</gene>
<accession>A0A5P1EAM6</accession>
<reference evidence="3" key="1">
    <citation type="journal article" date="2017" name="Nat. Commun.">
        <title>The asparagus genome sheds light on the origin and evolution of a young Y chromosome.</title>
        <authorList>
            <person name="Harkess A."/>
            <person name="Zhou J."/>
            <person name="Xu C."/>
            <person name="Bowers J.E."/>
            <person name="Van der Hulst R."/>
            <person name="Ayyampalayam S."/>
            <person name="Mercati F."/>
            <person name="Riccardi P."/>
            <person name="McKain M.R."/>
            <person name="Kakrana A."/>
            <person name="Tang H."/>
            <person name="Ray J."/>
            <person name="Groenendijk J."/>
            <person name="Arikit S."/>
            <person name="Mathioni S.M."/>
            <person name="Nakano M."/>
            <person name="Shan H."/>
            <person name="Telgmann-Rauber A."/>
            <person name="Kanno A."/>
            <person name="Yue Z."/>
            <person name="Chen H."/>
            <person name="Li W."/>
            <person name="Chen Y."/>
            <person name="Xu X."/>
            <person name="Zhang Y."/>
            <person name="Luo S."/>
            <person name="Chen H."/>
            <person name="Gao J."/>
            <person name="Mao Z."/>
            <person name="Pires J.C."/>
            <person name="Luo M."/>
            <person name="Kudrna D."/>
            <person name="Wing R.A."/>
            <person name="Meyers B.C."/>
            <person name="Yi K."/>
            <person name="Kong H."/>
            <person name="Lavrijsen P."/>
            <person name="Sunseri F."/>
            <person name="Falavigna A."/>
            <person name="Ye Y."/>
            <person name="Leebens-Mack J.H."/>
            <person name="Chen G."/>
        </authorList>
    </citation>
    <scope>NUCLEOTIDE SEQUENCE [LARGE SCALE GENOMIC DNA]</scope>
    <source>
        <strain evidence="3">cv. DH0086</strain>
    </source>
</reference>
<evidence type="ECO:0000256" key="1">
    <source>
        <dbReference type="SAM" id="MobiDB-lite"/>
    </source>
</evidence>
<feature type="region of interest" description="Disordered" evidence="1">
    <location>
        <begin position="97"/>
        <end position="120"/>
    </location>
</feature>
<keyword evidence="3" id="KW-1185">Reference proteome</keyword>